<reference evidence="1 2" key="1">
    <citation type="submission" date="2014-11" db="EMBL/GenBank/DDBJ databases">
        <title>Symbiosis island explosion on the genome of extra-slow-growing strains of soybean bradyrhizobia with massive insertion sequences.</title>
        <authorList>
            <person name="Iida T."/>
            <person name="Minamisawa K."/>
        </authorList>
    </citation>
    <scope>NUCLEOTIDE SEQUENCE [LARGE SCALE GENOMIC DNA]</scope>
    <source>
        <strain evidence="1 2">NK6</strain>
    </source>
</reference>
<protein>
    <submittedName>
        <fullName evidence="1">Uncharacterized protein</fullName>
    </submittedName>
</protein>
<dbReference type="EMBL" id="AP014685">
    <property type="protein sequence ID" value="BAR55668.1"/>
    <property type="molecule type" value="Genomic_DNA"/>
</dbReference>
<evidence type="ECO:0000313" key="2">
    <source>
        <dbReference type="Proteomes" id="UP000063308"/>
    </source>
</evidence>
<dbReference type="AlphaFoldDB" id="A0A0E4FS22"/>
<gene>
    <name evidence="1" type="ORF">NK6_2487</name>
</gene>
<proteinExistence type="predicted"/>
<sequence length="32" mass="3534">MQAWRGLIILIPGCAKEFTAALSFNDDQSHSL</sequence>
<evidence type="ECO:0000313" key="1">
    <source>
        <dbReference type="EMBL" id="BAR55668.1"/>
    </source>
</evidence>
<dbReference type="Proteomes" id="UP000063308">
    <property type="component" value="Chromosome"/>
</dbReference>
<accession>A0A0E4FS22</accession>
<name>A0A0E4FS22_9BRAD</name>
<organism evidence="1 2">
    <name type="scientific">Bradyrhizobium diazoefficiens</name>
    <dbReference type="NCBI Taxonomy" id="1355477"/>
    <lineage>
        <taxon>Bacteria</taxon>
        <taxon>Pseudomonadati</taxon>
        <taxon>Pseudomonadota</taxon>
        <taxon>Alphaproteobacteria</taxon>
        <taxon>Hyphomicrobiales</taxon>
        <taxon>Nitrobacteraceae</taxon>
        <taxon>Bradyrhizobium</taxon>
    </lineage>
</organism>